<dbReference type="HOGENOM" id="CLU_3011381_0_0_5"/>
<dbReference type="AlphaFoldDB" id="H6SNL5"/>
<organism evidence="1 2">
    <name type="scientific">Pararhodospirillum photometricum DSM 122</name>
    <dbReference type="NCBI Taxonomy" id="1150469"/>
    <lineage>
        <taxon>Bacteria</taxon>
        <taxon>Pseudomonadati</taxon>
        <taxon>Pseudomonadota</taxon>
        <taxon>Alphaproteobacteria</taxon>
        <taxon>Rhodospirillales</taxon>
        <taxon>Rhodospirillaceae</taxon>
        <taxon>Pararhodospirillum</taxon>
    </lineage>
</organism>
<dbReference type="RefSeq" id="WP_014415976.1">
    <property type="nucleotide sequence ID" value="NC_017059.1"/>
</dbReference>
<name>H6SNL5_PARPM</name>
<dbReference type="PATRIC" id="fig|1150469.3.peg.3087"/>
<dbReference type="KEGG" id="rpm:RSPPHO_02720"/>
<accession>H6SNL5</accession>
<dbReference type="EMBL" id="HE663493">
    <property type="protein sequence ID" value="CCG09346.1"/>
    <property type="molecule type" value="Genomic_DNA"/>
</dbReference>
<keyword evidence="2" id="KW-1185">Reference proteome</keyword>
<evidence type="ECO:0000313" key="2">
    <source>
        <dbReference type="Proteomes" id="UP000033220"/>
    </source>
</evidence>
<reference evidence="1 2" key="1">
    <citation type="submission" date="2012-02" db="EMBL/GenBank/DDBJ databases">
        <title>Shotgun genome sequence of Phaeospirillum photometricum DSM 122.</title>
        <authorList>
            <person name="Duquesne K."/>
            <person name="Sturgis J."/>
        </authorList>
    </citation>
    <scope>NUCLEOTIDE SEQUENCE [LARGE SCALE GENOMIC DNA]</scope>
    <source>
        <strain evidence="2">DSM122</strain>
    </source>
</reference>
<sequence>MILDEFLLTDQFSETHAGAIAATPGAVVGAVASYRVESDPVIRWALAVREAPGPPW</sequence>
<dbReference type="Proteomes" id="UP000033220">
    <property type="component" value="Chromosome DSM 122"/>
</dbReference>
<protein>
    <submittedName>
        <fullName evidence="1">Uncharacterized protein</fullName>
    </submittedName>
</protein>
<proteinExistence type="predicted"/>
<evidence type="ECO:0000313" key="1">
    <source>
        <dbReference type="EMBL" id="CCG09346.1"/>
    </source>
</evidence>
<gene>
    <name evidence="1" type="ORF">RSPPHO_02720</name>
</gene>